<evidence type="ECO:0000313" key="6">
    <source>
        <dbReference type="EMBL" id="EBT8359100.1"/>
    </source>
</evidence>
<proteinExistence type="predicted"/>
<dbReference type="AlphaFoldDB" id="A0A5U4C6G7"/>
<dbReference type="EMBL" id="AAGCWR010000027">
    <property type="protein sequence ID" value="EBM5203531.1"/>
    <property type="molecule type" value="Genomic_DNA"/>
</dbReference>
<protein>
    <submittedName>
        <fullName evidence="5">Uncharacterized protein</fullName>
    </submittedName>
</protein>
<evidence type="ECO:0000313" key="5">
    <source>
        <dbReference type="EMBL" id="EBR2006643.1"/>
    </source>
</evidence>
<dbReference type="EMBL" id="AAGFVF010000026">
    <property type="protein sequence ID" value="EBN4740919.1"/>
    <property type="molecule type" value="Genomic_DNA"/>
</dbReference>
<dbReference type="RefSeq" id="WP_047643237.1">
    <property type="nucleotide sequence ID" value="NZ_MXKV01000005.1"/>
</dbReference>
<dbReference type="EMBL" id="AAHABJ010000023">
    <property type="protein sequence ID" value="EBT8359100.1"/>
    <property type="molecule type" value="Genomic_DNA"/>
</dbReference>
<evidence type="ECO:0000313" key="4">
    <source>
        <dbReference type="EMBL" id="EBP9377169.1"/>
    </source>
</evidence>
<gene>
    <name evidence="4" type="ORF">AUS09_20935</name>
    <name evidence="5" type="ORF">B1G63_14640</name>
    <name evidence="6" type="ORF">CRG62_22515</name>
    <name evidence="1" type="ORF">D0604_23985</name>
    <name evidence="3" type="ORF">D0O76_14820</name>
    <name evidence="2" type="ORF">DTQ88_23515</name>
</gene>
<comment type="caution">
    <text evidence="5">The sequence shown here is derived from an EMBL/GenBank/DDBJ whole genome shotgun (WGS) entry which is preliminary data.</text>
</comment>
<reference evidence="5" key="1">
    <citation type="submission" date="2018-07" db="EMBL/GenBank/DDBJ databases">
        <authorList>
            <consortium name="PulseNet: The National Subtyping Network for Foodborne Disease Surveillance"/>
            <person name="Tarr C.L."/>
            <person name="Trees E."/>
            <person name="Katz L.S."/>
            <person name="Carleton-Romer H.A."/>
            <person name="Stroika S."/>
            <person name="Kucerova Z."/>
            <person name="Roache K.F."/>
            <person name="Sabol A.L."/>
            <person name="Besser J."/>
            <person name="Gerner-Smidt P."/>
        </authorList>
    </citation>
    <scope>NUCLEOTIDE SEQUENCE</scope>
    <source>
        <strain evidence="4">2015K-1398</strain>
        <strain evidence="5">PNUSAS008513</strain>
        <strain evidence="6">PNUSAS024800</strain>
        <strain evidence="2">PNUSAS044923</strain>
        <strain evidence="3">PNUSAS049711</strain>
        <strain evidence="1">PNUSAS050926</strain>
    </source>
</reference>
<evidence type="ECO:0000313" key="3">
    <source>
        <dbReference type="EMBL" id="EBO7334793.1"/>
    </source>
</evidence>
<accession>A0A5U4C6G7</accession>
<dbReference type="EMBL" id="AAGNJA010000009">
    <property type="protein sequence ID" value="EBP9377169.1"/>
    <property type="molecule type" value="Genomic_DNA"/>
</dbReference>
<organism evidence="5">
    <name type="scientific">Salmonella enterica</name>
    <name type="common">Salmonella choleraesuis</name>
    <dbReference type="NCBI Taxonomy" id="28901"/>
    <lineage>
        <taxon>Bacteria</taxon>
        <taxon>Pseudomonadati</taxon>
        <taxon>Pseudomonadota</taxon>
        <taxon>Gammaproteobacteria</taxon>
        <taxon>Enterobacterales</taxon>
        <taxon>Enterobacteriaceae</taxon>
        <taxon>Salmonella</taxon>
    </lineage>
</organism>
<evidence type="ECO:0000313" key="1">
    <source>
        <dbReference type="EMBL" id="EBM5203531.1"/>
    </source>
</evidence>
<name>A0A5U4C6G7_SALER</name>
<evidence type="ECO:0000313" key="2">
    <source>
        <dbReference type="EMBL" id="EBN4740919.1"/>
    </source>
</evidence>
<dbReference type="EMBL" id="AAGRMD010000007">
    <property type="protein sequence ID" value="EBR2006643.1"/>
    <property type="molecule type" value="Genomic_DNA"/>
</dbReference>
<dbReference type="EMBL" id="AAGJLM010000006">
    <property type="protein sequence ID" value="EBO7334793.1"/>
    <property type="molecule type" value="Genomic_DNA"/>
</dbReference>
<sequence>MMGFVAALSSSIAFIILIMSAQLLNILNASINRDKVMASVHVEIQEKKLTPELKKQGMISYYLSENDVSNLNFNRNIIMTCNYGNNLSEDISKNIMVYNFLMVKKKNPNAFVTLLKPEYLPGKTNSCSISYRDK</sequence>